<evidence type="ECO:0000313" key="2">
    <source>
        <dbReference type="Proteomes" id="UP001492380"/>
    </source>
</evidence>
<comment type="caution">
    <text evidence="1">The sequence shown here is derived from an EMBL/GenBank/DDBJ whole genome shotgun (WGS) entry which is preliminary data.</text>
</comment>
<sequence length="72" mass="8089">MFDTAFSIDARRLSLTSLMTSIWAAKCRCLCLCLSSTAASGGSALSSAWTEVWTRAMVLVISVLRWRRQRMR</sequence>
<name>A0ABR1YDL3_9PEZI</name>
<dbReference type="Proteomes" id="UP001492380">
    <property type="component" value="Unassembled WGS sequence"/>
</dbReference>
<evidence type="ECO:0008006" key="3">
    <source>
        <dbReference type="Google" id="ProtNLM"/>
    </source>
</evidence>
<accession>A0ABR1YDL3</accession>
<keyword evidence="2" id="KW-1185">Reference proteome</keyword>
<proteinExistence type="predicted"/>
<dbReference type="EMBL" id="JBBWRZ010000010">
    <property type="protein sequence ID" value="KAK8227064.1"/>
    <property type="molecule type" value="Genomic_DNA"/>
</dbReference>
<protein>
    <recommendedName>
        <fullName evidence="3">Secreted protein</fullName>
    </recommendedName>
</protein>
<gene>
    <name evidence="1" type="ORF">HDK90DRAFT_494046</name>
</gene>
<evidence type="ECO:0000313" key="1">
    <source>
        <dbReference type="EMBL" id="KAK8227064.1"/>
    </source>
</evidence>
<reference evidence="1 2" key="1">
    <citation type="submission" date="2024-04" db="EMBL/GenBank/DDBJ databases">
        <title>Phyllosticta paracitricarpa is synonymous to the EU quarantine fungus P. citricarpa based on phylogenomic analyses.</title>
        <authorList>
            <consortium name="Lawrence Berkeley National Laboratory"/>
            <person name="Van Ingen-Buijs V.A."/>
            <person name="Van Westerhoven A.C."/>
            <person name="Haridas S."/>
            <person name="Skiadas P."/>
            <person name="Martin F."/>
            <person name="Groenewald J.Z."/>
            <person name="Crous P.W."/>
            <person name="Seidl M.F."/>
        </authorList>
    </citation>
    <scope>NUCLEOTIDE SEQUENCE [LARGE SCALE GENOMIC DNA]</scope>
    <source>
        <strain evidence="1 2">CBS 123374</strain>
    </source>
</reference>
<organism evidence="1 2">
    <name type="scientific">Phyllosticta capitalensis</name>
    <dbReference type="NCBI Taxonomy" id="121624"/>
    <lineage>
        <taxon>Eukaryota</taxon>
        <taxon>Fungi</taxon>
        <taxon>Dikarya</taxon>
        <taxon>Ascomycota</taxon>
        <taxon>Pezizomycotina</taxon>
        <taxon>Dothideomycetes</taxon>
        <taxon>Dothideomycetes incertae sedis</taxon>
        <taxon>Botryosphaeriales</taxon>
        <taxon>Phyllostictaceae</taxon>
        <taxon>Phyllosticta</taxon>
    </lineage>
</organism>